<dbReference type="InterPro" id="IPR008847">
    <property type="entry name" value="Suf"/>
</dbReference>
<dbReference type="OMA" id="CFRGPFV"/>
<dbReference type="PROSITE" id="PS50005">
    <property type="entry name" value="TPR"/>
    <property type="match status" value="1"/>
</dbReference>
<feature type="region of interest" description="Disordered" evidence="5">
    <location>
        <begin position="637"/>
        <end position="744"/>
    </location>
</feature>
<feature type="compositionally biased region" description="Polar residues" evidence="5">
    <location>
        <begin position="642"/>
        <end position="672"/>
    </location>
</feature>
<dbReference type="SUPFAM" id="SSF48452">
    <property type="entry name" value="TPR-like"/>
    <property type="match status" value="1"/>
</dbReference>
<keyword evidence="8" id="KW-1185">Reference proteome</keyword>
<dbReference type="SMART" id="SM00386">
    <property type="entry name" value="HAT"/>
    <property type="match status" value="8"/>
</dbReference>
<keyword evidence="2" id="KW-0677">Repeat</keyword>
<evidence type="ECO:0000313" key="7">
    <source>
        <dbReference type="EMBL" id="KMZ62640.1"/>
    </source>
</evidence>
<dbReference type="GO" id="GO:0003729">
    <property type="term" value="F:mRNA binding"/>
    <property type="evidence" value="ECO:0000318"/>
    <property type="project" value="GO_Central"/>
</dbReference>
<comment type="caution">
    <text evidence="7">The sequence shown here is derived from an EMBL/GenBank/DDBJ whole genome shotgun (WGS) entry which is preliminary data.</text>
</comment>
<dbReference type="InterPro" id="IPR019734">
    <property type="entry name" value="TPR_rpt"/>
</dbReference>
<evidence type="ECO:0000256" key="3">
    <source>
        <dbReference type="ARBA" id="ARBA00023242"/>
    </source>
</evidence>
<dbReference type="EMBL" id="LFYR01001330">
    <property type="protein sequence ID" value="KMZ62640.1"/>
    <property type="molecule type" value="Genomic_DNA"/>
</dbReference>
<name>A0A0K9P357_ZOSMR</name>
<reference evidence="8" key="1">
    <citation type="journal article" date="2016" name="Nature">
        <title>The genome of the seagrass Zostera marina reveals angiosperm adaptation to the sea.</title>
        <authorList>
            <person name="Olsen J.L."/>
            <person name="Rouze P."/>
            <person name="Verhelst B."/>
            <person name="Lin Y.-C."/>
            <person name="Bayer T."/>
            <person name="Collen J."/>
            <person name="Dattolo E."/>
            <person name="De Paoli E."/>
            <person name="Dittami S."/>
            <person name="Maumus F."/>
            <person name="Michel G."/>
            <person name="Kersting A."/>
            <person name="Lauritano C."/>
            <person name="Lohaus R."/>
            <person name="Toepel M."/>
            <person name="Tonon T."/>
            <person name="Vanneste K."/>
            <person name="Amirebrahimi M."/>
            <person name="Brakel J."/>
            <person name="Bostroem C."/>
            <person name="Chovatia M."/>
            <person name="Grimwood J."/>
            <person name="Jenkins J.W."/>
            <person name="Jueterbock A."/>
            <person name="Mraz A."/>
            <person name="Stam W.T."/>
            <person name="Tice H."/>
            <person name="Bornberg-Bauer E."/>
            <person name="Green P.J."/>
            <person name="Pearson G.A."/>
            <person name="Procaccini G."/>
            <person name="Duarte C.M."/>
            <person name="Schmutz J."/>
            <person name="Reusch T.B.H."/>
            <person name="Van de Peer Y."/>
        </authorList>
    </citation>
    <scope>NUCLEOTIDE SEQUENCE [LARGE SCALE GENOMIC DNA]</scope>
    <source>
        <strain evidence="8">cv. Finnish</strain>
    </source>
</reference>
<keyword evidence="3" id="KW-0539">Nucleus</keyword>
<evidence type="ECO:0000256" key="5">
    <source>
        <dbReference type="SAM" id="MobiDB-lite"/>
    </source>
</evidence>
<dbReference type="InterPro" id="IPR045243">
    <property type="entry name" value="Rna14-like"/>
</dbReference>
<dbReference type="GO" id="GO:0031123">
    <property type="term" value="P:RNA 3'-end processing"/>
    <property type="evidence" value="ECO:0000318"/>
    <property type="project" value="GO_Central"/>
</dbReference>
<feature type="domain" description="Suppressor of forked" evidence="6">
    <location>
        <begin position="13"/>
        <end position="511"/>
    </location>
</feature>
<dbReference type="AlphaFoldDB" id="A0A0K9P357"/>
<dbReference type="Gene3D" id="1.25.40.1040">
    <property type="match status" value="1"/>
</dbReference>
<dbReference type="InterPro" id="IPR011990">
    <property type="entry name" value="TPR-like_helical_dom_sf"/>
</dbReference>
<feature type="compositionally biased region" description="Low complexity" evidence="5">
    <location>
        <begin position="711"/>
        <end position="727"/>
    </location>
</feature>
<dbReference type="PANTHER" id="PTHR19980:SF0">
    <property type="entry name" value="CLEAVAGE STIMULATION FACTOR SUBUNIT 3"/>
    <property type="match status" value="1"/>
</dbReference>
<gene>
    <name evidence="7" type="ORF">ZOSMA_44G00400</name>
</gene>
<dbReference type="OrthoDB" id="26282at2759"/>
<organism evidence="7 8">
    <name type="scientific">Zostera marina</name>
    <name type="common">Eelgrass</name>
    <dbReference type="NCBI Taxonomy" id="29655"/>
    <lineage>
        <taxon>Eukaryota</taxon>
        <taxon>Viridiplantae</taxon>
        <taxon>Streptophyta</taxon>
        <taxon>Embryophyta</taxon>
        <taxon>Tracheophyta</taxon>
        <taxon>Spermatophyta</taxon>
        <taxon>Magnoliopsida</taxon>
        <taxon>Liliopsida</taxon>
        <taxon>Zosteraceae</taxon>
        <taxon>Zostera</taxon>
    </lineage>
</organism>
<dbReference type="GO" id="GO:0005634">
    <property type="term" value="C:nucleus"/>
    <property type="evidence" value="ECO:0000318"/>
    <property type="project" value="GO_Central"/>
</dbReference>
<comment type="subcellular location">
    <subcellularLocation>
        <location evidence="1">Nucleus</location>
    </subcellularLocation>
</comment>
<feature type="compositionally biased region" description="Basic residues" evidence="5">
    <location>
        <begin position="674"/>
        <end position="685"/>
    </location>
</feature>
<evidence type="ECO:0000256" key="4">
    <source>
        <dbReference type="PROSITE-ProRule" id="PRU00339"/>
    </source>
</evidence>
<dbReference type="Pfam" id="PF05843">
    <property type="entry name" value="Suf"/>
    <property type="match status" value="1"/>
</dbReference>
<dbReference type="PANTHER" id="PTHR19980">
    <property type="entry name" value="RNA CLEAVAGE STIMULATION FACTOR"/>
    <property type="match status" value="1"/>
</dbReference>
<proteinExistence type="predicted"/>
<accession>A0A0K9P357</accession>
<dbReference type="STRING" id="29655.A0A0K9P357"/>
<evidence type="ECO:0000313" key="8">
    <source>
        <dbReference type="Proteomes" id="UP000036987"/>
    </source>
</evidence>
<dbReference type="GO" id="GO:0031124">
    <property type="term" value="P:mRNA 3'-end processing"/>
    <property type="evidence" value="ECO:0007669"/>
    <property type="project" value="InterPro"/>
</dbReference>
<dbReference type="InterPro" id="IPR003107">
    <property type="entry name" value="HAT"/>
</dbReference>
<sequence>MLKEDGNGESAETNHKYNIKSAEILAKNAENMAISEAALIYEQLISTFPTSVKYWKLYVEAYMAAKNDEATKQLFSRCLLSCLQIPLWLCYIRFIKRSNEKRGSEGLDETRKAFDFMLSYVGTDIESGSVWMEYITFLKSIPITSQQEESQRMTSIRKIYQKAIITPTHHIEQIWKDYESFENSVSHQLAKGLISEYQPKFNSAKAVYREKKKYVDEIDWNMFAVPPTGSYKEQQYMLWKKFLAFEKGNPQRIDSASSNKRMIFTYEKCLLYLYHYPDIWYDFAMWHAKNGSIDSAAKVFQRAIKALPDSESLRYAYAELEESRCAIQMAKTIYEGLLSCGTSATSLAHIQYIRFLRRTEGVESARKYFLDARKLPDCTYHVYVAYALMTFSLDKDSKVAHNVFESGLTRFMHEPRYILDYVDFLCRLNDDRNVRALFERALSSHPKSYEIWNRFAQFEQTYGDLASMLKVEQRKNEALSSSGEDTTLDCSLHDVVARYSFMDLCPSSCRELDHLAQQKWLACNINKQDEKSALLDVDVSLGNISVGLNSNATTSTTTICPNVSKMVVYDPRRMQGFEHPLHPGAVIPSRLDNILKVIPPVLSSFVSNLPPVEGLPLSDPELLMSLLLQCNVPTGLGGKPTPSAQQLSRIPIPSTSELSGSSRTHPQPNGSSHGAHRKGPPLRKRKEPEKKEEDDTATVQSRPLPADLFRIRQIQRSRGISSSQTGSVSGGGSAFSGEMSGSIG</sequence>
<protein>
    <submittedName>
        <fullName evidence="7">mRNA 3'-end-processing protein rna14</fullName>
    </submittedName>
</protein>
<dbReference type="FunFam" id="1.25.40.1040:FF:000005">
    <property type="entry name" value="Cleavage stimulation factor subunit 77"/>
    <property type="match status" value="1"/>
</dbReference>
<evidence type="ECO:0000256" key="2">
    <source>
        <dbReference type="ARBA" id="ARBA00022737"/>
    </source>
</evidence>
<feature type="repeat" description="TPR" evidence="4">
    <location>
        <begin position="277"/>
        <end position="310"/>
    </location>
</feature>
<evidence type="ECO:0000259" key="6">
    <source>
        <dbReference type="Pfam" id="PF05843"/>
    </source>
</evidence>
<keyword evidence="4" id="KW-0802">TPR repeat</keyword>
<dbReference type="Proteomes" id="UP000036987">
    <property type="component" value="Unassembled WGS sequence"/>
</dbReference>
<evidence type="ECO:0000256" key="1">
    <source>
        <dbReference type="ARBA" id="ARBA00004123"/>
    </source>
</evidence>